<sequence>MPIVFRKRKKIGPIILNFTENGFSSWSIKIGRWSWNSKAKAHRYDLPGPVSWRSKKG</sequence>
<proteinExistence type="predicted"/>
<name>A0A8J3YCW2_9ACTN</name>
<evidence type="ECO:0000313" key="2">
    <source>
        <dbReference type="EMBL" id="GIJ05589.1"/>
    </source>
</evidence>
<reference evidence="2" key="1">
    <citation type="submission" date="2021-01" db="EMBL/GenBank/DDBJ databases">
        <title>Whole genome shotgun sequence of Spirilliplanes yamanashiensis NBRC 15828.</title>
        <authorList>
            <person name="Komaki H."/>
            <person name="Tamura T."/>
        </authorList>
    </citation>
    <scope>NUCLEOTIDE SEQUENCE</scope>
    <source>
        <strain evidence="2">NBRC 15828</strain>
    </source>
</reference>
<dbReference type="Proteomes" id="UP000652013">
    <property type="component" value="Unassembled WGS sequence"/>
</dbReference>
<dbReference type="Pfam" id="PF14020">
    <property type="entry name" value="DUF4236"/>
    <property type="match status" value="1"/>
</dbReference>
<gene>
    <name evidence="2" type="ORF">Sya03_49410</name>
</gene>
<feature type="domain" description="DUF4236" evidence="1">
    <location>
        <begin position="5"/>
        <end position="53"/>
    </location>
</feature>
<dbReference type="RefSeq" id="WP_203940795.1">
    <property type="nucleotide sequence ID" value="NZ_BAAAGJ010000005.1"/>
</dbReference>
<dbReference type="EMBL" id="BOOY01000034">
    <property type="protein sequence ID" value="GIJ05589.1"/>
    <property type="molecule type" value="Genomic_DNA"/>
</dbReference>
<dbReference type="InterPro" id="IPR025330">
    <property type="entry name" value="DUF4236"/>
</dbReference>
<keyword evidence="3" id="KW-1185">Reference proteome</keyword>
<evidence type="ECO:0000259" key="1">
    <source>
        <dbReference type="Pfam" id="PF14020"/>
    </source>
</evidence>
<protein>
    <recommendedName>
        <fullName evidence="1">DUF4236 domain-containing protein</fullName>
    </recommendedName>
</protein>
<organism evidence="2 3">
    <name type="scientific">Spirilliplanes yamanashiensis</name>
    <dbReference type="NCBI Taxonomy" id="42233"/>
    <lineage>
        <taxon>Bacteria</taxon>
        <taxon>Bacillati</taxon>
        <taxon>Actinomycetota</taxon>
        <taxon>Actinomycetes</taxon>
        <taxon>Micromonosporales</taxon>
        <taxon>Micromonosporaceae</taxon>
        <taxon>Spirilliplanes</taxon>
    </lineage>
</organism>
<dbReference type="AlphaFoldDB" id="A0A8J3YCW2"/>
<comment type="caution">
    <text evidence="2">The sequence shown here is derived from an EMBL/GenBank/DDBJ whole genome shotgun (WGS) entry which is preliminary data.</text>
</comment>
<accession>A0A8J3YCW2</accession>
<evidence type="ECO:0000313" key="3">
    <source>
        <dbReference type="Proteomes" id="UP000652013"/>
    </source>
</evidence>